<proteinExistence type="inferred from homology"/>
<evidence type="ECO:0000313" key="7">
    <source>
        <dbReference type="Proteomes" id="UP000278756"/>
    </source>
</evidence>
<dbReference type="SMART" id="SM00530">
    <property type="entry name" value="HTH_XRE"/>
    <property type="match status" value="1"/>
</dbReference>
<keyword evidence="4" id="KW-0804">Transcription</keyword>
<dbReference type="AlphaFoldDB" id="A0A3G9G0W2"/>
<keyword evidence="3" id="KW-0238">DNA-binding</keyword>
<keyword evidence="2" id="KW-0805">Transcription regulation</keyword>
<evidence type="ECO:0000313" key="6">
    <source>
        <dbReference type="EMBL" id="BBF80940.1"/>
    </source>
</evidence>
<dbReference type="Proteomes" id="UP000278756">
    <property type="component" value="Chromosome 1"/>
</dbReference>
<dbReference type="CDD" id="cd00093">
    <property type="entry name" value="HTH_XRE"/>
    <property type="match status" value="1"/>
</dbReference>
<accession>A0A3G9G0W2</accession>
<comment type="similarity">
    <text evidence="1">Belongs to the short-chain fatty acyl-CoA assimilation regulator (ScfR) family.</text>
</comment>
<dbReference type="PIRSF" id="PIRSF019251">
    <property type="entry name" value="Rv0465c"/>
    <property type="match status" value="1"/>
</dbReference>
<dbReference type="Pfam" id="PF06114">
    <property type="entry name" value="Peptidase_M78"/>
    <property type="match status" value="1"/>
</dbReference>
<dbReference type="SUPFAM" id="SSF47413">
    <property type="entry name" value="lambda repressor-like DNA-binding domains"/>
    <property type="match status" value="1"/>
</dbReference>
<dbReference type="PANTHER" id="PTHR46797:SF23">
    <property type="entry name" value="HTH-TYPE TRANSCRIPTIONAL REGULATOR SUTR"/>
    <property type="match status" value="1"/>
</dbReference>
<dbReference type="Pfam" id="PF09856">
    <property type="entry name" value="ScfRs"/>
    <property type="match status" value="1"/>
</dbReference>
<dbReference type="InterPro" id="IPR050807">
    <property type="entry name" value="TransReg_Diox_bact_type"/>
</dbReference>
<reference evidence="7" key="2">
    <citation type="journal article" date="2017" name="Plant Physiol. Biochem.">
        <title>Differential oxidative and antioxidative response of duckweed Lemna minor toward plant growth promoting/inhibiting bacteria.</title>
        <authorList>
            <person name="Ishizawa H."/>
            <person name="Kuroda M."/>
            <person name="Morikawa M."/>
            <person name="Ike M."/>
        </authorList>
    </citation>
    <scope>NUCLEOTIDE SEQUENCE [LARGE SCALE GENOMIC DNA]</scope>
    <source>
        <strain evidence="7">M6</strain>
    </source>
</reference>
<gene>
    <name evidence="6" type="ORF">EM6_1534</name>
</gene>
<dbReference type="InterPro" id="IPR010359">
    <property type="entry name" value="IrrE_HExxH"/>
</dbReference>
<dbReference type="Gene3D" id="1.10.260.40">
    <property type="entry name" value="lambda repressor-like DNA-binding domains"/>
    <property type="match status" value="1"/>
</dbReference>
<dbReference type="RefSeq" id="WP_126421644.1">
    <property type="nucleotide sequence ID" value="NZ_AP018827.1"/>
</dbReference>
<dbReference type="EMBL" id="AP018827">
    <property type="protein sequence ID" value="BBF80940.1"/>
    <property type="molecule type" value="Genomic_DNA"/>
</dbReference>
<evidence type="ECO:0000256" key="3">
    <source>
        <dbReference type="ARBA" id="ARBA00023125"/>
    </source>
</evidence>
<dbReference type="PANTHER" id="PTHR46797">
    <property type="entry name" value="HTH-TYPE TRANSCRIPTIONAL REGULATOR"/>
    <property type="match status" value="1"/>
</dbReference>
<dbReference type="PROSITE" id="PS50943">
    <property type="entry name" value="HTH_CROC1"/>
    <property type="match status" value="1"/>
</dbReference>
<dbReference type="Pfam" id="PF01381">
    <property type="entry name" value="HTH_3"/>
    <property type="match status" value="1"/>
</dbReference>
<dbReference type="InterPro" id="IPR018653">
    <property type="entry name" value="ScfR_C"/>
</dbReference>
<evidence type="ECO:0000259" key="5">
    <source>
        <dbReference type="PROSITE" id="PS50943"/>
    </source>
</evidence>
<dbReference type="InterPro" id="IPR001387">
    <property type="entry name" value="Cro/C1-type_HTH"/>
</dbReference>
<evidence type="ECO:0000256" key="1">
    <source>
        <dbReference type="ARBA" id="ARBA00007227"/>
    </source>
</evidence>
<dbReference type="GO" id="GO:0005829">
    <property type="term" value="C:cytosol"/>
    <property type="evidence" value="ECO:0007669"/>
    <property type="project" value="TreeGrafter"/>
</dbReference>
<dbReference type="GO" id="GO:0003700">
    <property type="term" value="F:DNA-binding transcription factor activity"/>
    <property type="evidence" value="ECO:0007669"/>
    <property type="project" value="TreeGrafter"/>
</dbReference>
<reference evidence="7" key="1">
    <citation type="journal article" date="2017" name="Biotechnol. Biofuels">
        <title>Evaluation of environmental bacterial communities as a factor affecting the growth of duckweed Lemna minor.</title>
        <authorList>
            <person name="Ishizawa H."/>
            <person name="Kuroda M."/>
            <person name="Morikawa M."/>
            <person name="Ike M."/>
        </authorList>
    </citation>
    <scope>NUCLEOTIDE SEQUENCE [LARGE SCALE GENOMIC DNA]</scope>
    <source>
        <strain evidence="7">M6</strain>
    </source>
</reference>
<protein>
    <submittedName>
        <fullName evidence="6">Transcriptional regulator, XRE family</fullName>
    </submittedName>
</protein>
<dbReference type="InterPro" id="IPR026281">
    <property type="entry name" value="HTH_RamB"/>
</dbReference>
<organism evidence="6 7">
    <name type="scientific">Asticcacaulis excentricus</name>
    <dbReference type="NCBI Taxonomy" id="78587"/>
    <lineage>
        <taxon>Bacteria</taxon>
        <taxon>Pseudomonadati</taxon>
        <taxon>Pseudomonadota</taxon>
        <taxon>Alphaproteobacteria</taxon>
        <taxon>Caulobacterales</taxon>
        <taxon>Caulobacteraceae</taxon>
        <taxon>Asticcacaulis</taxon>
    </lineage>
</organism>
<dbReference type="OrthoDB" id="1123084at2"/>
<sequence>MSELDRKLFLGGRLKRLRHDLNLTQTRMAEDLGVSPSYLNHLERNQRPVTAQVLLKLASTYDLDMRSFTSEADPSGEADLAEVLSDPLFKDLHAPRREIADLVAASPTVAEAMLRLYRAYKERKVREVIDLSSAEILNEHSPADWTRDQVQAANNHFPDFDERGEALFEALGGDPHTLEAAAERRLQSEFGIGVRFMPASVMLIYQRRYDPHRRRLMLSETLAPSSRVFAIVYQLALSLYGAELNARVERAKAPDLASARLFKIALLNYLTAATLMPYGRFHEAAEACGYDLELLRAPFGVSFEQAAHRLTTLSQPGRRGVPFFMMRIDSAGNVSKRFAAGKFPFSRFGGACPRWNLHQAFQSPGRILTQVIETPASPSGERSRYFTLARTLDRGLRGWDGGAYSEQALGLGCELKYADKLVYAKGLDLSNPAAVETGPMCRLCERPNCRERAAPPVTKTLSVDEWIKSATAFPFAG</sequence>
<evidence type="ECO:0000256" key="4">
    <source>
        <dbReference type="ARBA" id="ARBA00023163"/>
    </source>
</evidence>
<dbReference type="GO" id="GO:0003677">
    <property type="term" value="F:DNA binding"/>
    <property type="evidence" value="ECO:0007669"/>
    <property type="project" value="UniProtKB-KW"/>
</dbReference>
<evidence type="ECO:0000256" key="2">
    <source>
        <dbReference type="ARBA" id="ARBA00023015"/>
    </source>
</evidence>
<dbReference type="InterPro" id="IPR010982">
    <property type="entry name" value="Lambda_DNA-bd_dom_sf"/>
</dbReference>
<name>A0A3G9G0W2_9CAUL</name>
<feature type="domain" description="HTH cro/C1-type" evidence="5">
    <location>
        <begin position="14"/>
        <end position="68"/>
    </location>
</feature>